<evidence type="ECO:0000313" key="2">
    <source>
        <dbReference type="Proteomes" id="UP001165090"/>
    </source>
</evidence>
<keyword evidence="2" id="KW-1185">Reference proteome</keyword>
<sequence length="217" mass="24244">MRRHIKSLSDDVEEENNDLFKSSKRSAAFGHVVNPHFDLDEERAACMQRNQKILEELGLAPLIQSIKSRVATAAEAKKAAASKKRRIDDNGGEAMGQKRVLRQSLRTKGQEPELPPLLAPLFNRSQAERPYGEPGTKLTAVKSRAPVVEQNGGDASKFDAHNLHRLRTMSDEAMLKRIHKISNTLKLRSLVQLLRHFGRDELAQEAQAALDARLANV</sequence>
<dbReference type="EMBL" id="BSDZ01000008">
    <property type="protein sequence ID" value="GLI60474.1"/>
    <property type="molecule type" value="Genomic_DNA"/>
</dbReference>
<dbReference type="Proteomes" id="UP001165090">
    <property type="component" value="Unassembled WGS sequence"/>
</dbReference>
<evidence type="ECO:0000313" key="1">
    <source>
        <dbReference type="EMBL" id="GLI60474.1"/>
    </source>
</evidence>
<protein>
    <submittedName>
        <fullName evidence="1">Uncharacterized protein</fullName>
    </submittedName>
</protein>
<organism evidence="1 2">
    <name type="scientific">Volvox africanus</name>
    <dbReference type="NCBI Taxonomy" id="51714"/>
    <lineage>
        <taxon>Eukaryota</taxon>
        <taxon>Viridiplantae</taxon>
        <taxon>Chlorophyta</taxon>
        <taxon>core chlorophytes</taxon>
        <taxon>Chlorophyceae</taxon>
        <taxon>CS clade</taxon>
        <taxon>Chlamydomonadales</taxon>
        <taxon>Volvocaceae</taxon>
        <taxon>Volvox</taxon>
    </lineage>
</organism>
<proteinExistence type="predicted"/>
<name>A0ABQ5RT28_9CHLO</name>
<reference evidence="1 2" key="1">
    <citation type="journal article" date="2023" name="IScience">
        <title>Expanded male sex-determining region conserved during the evolution of homothallism in the green alga Volvox.</title>
        <authorList>
            <person name="Yamamoto K."/>
            <person name="Matsuzaki R."/>
            <person name="Mahakham W."/>
            <person name="Heman W."/>
            <person name="Sekimoto H."/>
            <person name="Kawachi M."/>
            <person name="Minakuchi Y."/>
            <person name="Toyoda A."/>
            <person name="Nozaki H."/>
        </authorList>
    </citation>
    <scope>NUCLEOTIDE SEQUENCE [LARGE SCALE GENOMIC DNA]</scope>
    <source>
        <strain evidence="1 2">NIES-4468</strain>
    </source>
</reference>
<accession>A0ABQ5RT28</accession>
<comment type="caution">
    <text evidence="1">The sequence shown here is derived from an EMBL/GenBank/DDBJ whole genome shotgun (WGS) entry which is preliminary data.</text>
</comment>
<gene>
    <name evidence="1" type="ORF">VaNZ11_002633</name>
</gene>